<name>A0A375JG25_9BURK</name>
<dbReference type="EMBL" id="OVTA01000080">
    <property type="protein sequence ID" value="SPS02566.1"/>
    <property type="molecule type" value="Genomic_DNA"/>
</dbReference>
<accession>A0A375JG25</accession>
<sequence>MPHLLFSPLEGVMRAWMIAGLARKHRASNAHPLHRNVIVLDCHTTLMACCPGFLWTNWRR</sequence>
<dbReference type="AlphaFoldDB" id="A0A375JG25"/>
<protein>
    <submittedName>
        <fullName evidence="1">Uncharacterized protein</fullName>
    </submittedName>
</protein>
<dbReference type="Proteomes" id="UP000256805">
    <property type="component" value="Unassembled WGS sequence"/>
</dbReference>
<proteinExistence type="predicted"/>
<reference evidence="1 2" key="1">
    <citation type="submission" date="2018-01" db="EMBL/GenBank/DDBJ databases">
        <authorList>
            <person name="Gaut B.S."/>
            <person name="Morton B.R."/>
            <person name="Clegg M.T."/>
            <person name="Duvall M.R."/>
        </authorList>
    </citation>
    <scope>NUCLEOTIDE SEQUENCE [LARGE SCALE GENOMIC DNA]</scope>
    <source>
        <strain evidence="1">Cupriavidus taiwanensis cmp 52</strain>
    </source>
</reference>
<evidence type="ECO:0000313" key="2">
    <source>
        <dbReference type="Proteomes" id="UP000256805"/>
    </source>
</evidence>
<gene>
    <name evidence="1" type="ORF">CBM2634_U170007</name>
</gene>
<evidence type="ECO:0000313" key="1">
    <source>
        <dbReference type="EMBL" id="SPS02566.1"/>
    </source>
</evidence>
<organism evidence="1 2">
    <name type="scientific">Cupriavidus taiwanensis</name>
    <dbReference type="NCBI Taxonomy" id="164546"/>
    <lineage>
        <taxon>Bacteria</taxon>
        <taxon>Pseudomonadati</taxon>
        <taxon>Pseudomonadota</taxon>
        <taxon>Betaproteobacteria</taxon>
        <taxon>Burkholderiales</taxon>
        <taxon>Burkholderiaceae</taxon>
        <taxon>Cupriavidus</taxon>
    </lineage>
</organism>